<proteinExistence type="inferred from homology"/>
<dbReference type="PANTHER" id="PTHR43298">
    <property type="entry name" value="MULTIDRUG RESISTANCE PROTEIN NORM-RELATED"/>
    <property type="match status" value="1"/>
</dbReference>
<organism evidence="7 8">
    <name type="scientific">Nonomuraea guangzhouensis</name>
    <dbReference type="NCBI Taxonomy" id="1291555"/>
    <lineage>
        <taxon>Bacteria</taxon>
        <taxon>Bacillati</taxon>
        <taxon>Actinomycetota</taxon>
        <taxon>Actinomycetes</taxon>
        <taxon>Streptosporangiales</taxon>
        <taxon>Streptosporangiaceae</taxon>
        <taxon>Nonomuraea</taxon>
    </lineage>
</organism>
<feature type="transmembrane region" description="Helical" evidence="6">
    <location>
        <begin position="392"/>
        <end position="410"/>
    </location>
</feature>
<feature type="transmembrane region" description="Helical" evidence="6">
    <location>
        <begin position="83"/>
        <end position="105"/>
    </location>
</feature>
<keyword evidence="4" id="KW-0813">Transport</keyword>
<keyword evidence="8" id="KW-1185">Reference proteome</keyword>
<evidence type="ECO:0000256" key="3">
    <source>
        <dbReference type="ARBA" id="ARBA00020268"/>
    </source>
</evidence>
<feature type="transmembrane region" description="Helical" evidence="6">
    <location>
        <begin position="152"/>
        <end position="170"/>
    </location>
</feature>
<feature type="transmembrane region" description="Helical" evidence="6">
    <location>
        <begin position="125"/>
        <end position="145"/>
    </location>
</feature>
<evidence type="ECO:0000256" key="1">
    <source>
        <dbReference type="ARBA" id="ARBA00003408"/>
    </source>
</evidence>
<evidence type="ECO:0000256" key="5">
    <source>
        <dbReference type="ARBA" id="ARBA00031636"/>
    </source>
</evidence>
<feature type="transmembrane region" description="Helical" evidence="6">
    <location>
        <begin position="218"/>
        <end position="245"/>
    </location>
</feature>
<feature type="transmembrane region" description="Helical" evidence="6">
    <location>
        <begin position="36"/>
        <end position="62"/>
    </location>
</feature>
<feature type="transmembrane region" description="Helical" evidence="6">
    <location>
        <begin position="295"/>
        <end position="313"/>
    </location>
</feature>
<dbReference type="RefSeq" id="WP_219527763.1">
    <property type="nucleotide sequence ID" value="NZ_JAHKRM010000003.1"/>
</dbReference>
<evidence type="ECO:0000256" key="2">
    <source>
        <dbReference type="ARBA" id="ARBA00010199"/>
    </source>
</evidence>
<protein>
    <recommendedName>
        <fullName evidence="3">Probable multidrug resistance protein NorM</fullName>
    </recommendedName>
    <alternativeName>
        <fullName evidence="5">Multidrug-efflux transporter</fullName>
    </alternativeName>
</protein>
<reference evidence="8" key="1">
    <citation type="journal article" date="2019" name="Int. J. Syst. Evol. Microbiol.">
        <title>The Global Catalogue of Microorganisms (GCM) 10K type strain sequencing project: providing services to taxonomists for standard genome sequencing and annotation.</title>
        <authorList>
            <consortium name="The Broad Institute Genomics Platform"/>
            <consortium name="The Broad Institute Genome Sequencing Center for Infectious Disease"/>
            <person name="Wu L."/>
            <person name="Ma J."/>
        </authorList>
    </citation>
    <scope>NUCLEOTIDE SEQUENCE [LARGE SCALE GENOMIC DNA]</scope>
    <source>
        <strain evidence="8">CGMCC 1.15399</strain>
    </source>
</reference>
<accession>A0ABW4G4D5</accession>
<evidence type="ECO:0000313" key="7">
    <source>
        <dbReference type="EMBL" id="MFD1536801.1"/>
    </source>
</evidence>
<dbReference type="PANTHER" id="PTHR43298:SF2">
    <property type="entry name" value="FMN_FAD EXPORTER YEEO-RELATED"/>
    <property type="match status" value="1"/>
</dbReference>
<evidence type="ECO:0000313" key="8">
    <source>
        <dbReference type="Proteomes" id="UP001597097"/>
    </source>
</evidence>
<dbReference type="InterPro" id="IPR002528">
    <property type="entry name" value="MATE_fam"/>
</dbReference>
<comment type="similarity">
    <text evidence="2">Belongs to the multi antimicrobial extrusion (MATE) (TC 2.A.66.1) family.</text>
</comment>
<gene>
    <name evidence="7" type="ORF">ACFSJ0_07145</name>
</gene>
<evidence type="ECO:0000256" key="6">
    <source>
        <dbReference type="SAM" id="Phobius"/>
    </source>
</evidence>
<dbReference type="Proteomes" id="UP001597097">
    <property type="component" value="Unassembled WGS sequence"/>
</dbReference>
<dbReference type="EMBL" id="JBHUCM010000007">
    <property type="protein sequence ID" value="MFD1536801.1"/>
    <property type="molecule type" value="Genomic_DNA"/>
</dbReference>
<dbReference type="Pfam" id="PF01554">
    <property type="entry name" value="MatE"/>
    <property type="match status" value="1"/>
</dbReference>
<evidence type="ECO:0000256" key="4">
    <source>
        <dbReference type="ARBA" id="ARBA00022448"/>
    </source>
</evidence>
<sequence>MRSGILRAAVPLFLSMVTTTLGTLVVTSVLGRHATVTLAAFAVMSAVLNPASAAVVGALRGLAPFVAPYKDAPAAAVPILRDARWLTLLVGTAGALAVLCVPMLARATGAPAEVVAELGPLPWLLALYLLVFASGGGANTVLVALGHSRQVLWSSLAATTAMIGCTVALVPPFGLAGVGVAWLLSGVAGVAVSNLCLRRALGTRVGQARPRIKEIVRLGRVSIPLAGTVLIKFGGLGVVTFAASATGTRDVAAHAVLSTLTGFIMLFSISVAQASVPEVARAADVTQARRANRTAALLALAGTAIAAAVLLGFGDSALMLFSDDPSVRERAVALLPLMLLASTADGAQAVQGIGLTALKRSGASLIYFAAGYGVMVAVAAPVAAAWGLAGLWWLMAVTNGVLVVLQGTGFHRHSARVGAVSVGA</sequence>
<comment type="function">
    <text evidence="1">Multidrug efflux pump.</text>
</comment>
<dbReference type="InterPro" id="IPR050222">
    <property type="entry name" value="MATE_MdtK"/>
</dbReference>
<keyword evidence="6" id="KW-1133">Transmembrane helix</keyword>
<feature type="transmembrane region" description="Helical" evidence="6">
    <location>
        <begin position="251"/>
        <end position="274"/>
    </location>
</feature>
<keyword evidence="6" id="KW-0472">Membrane</keyword>
<comment type="caution">
    <text evidence="7">The sequence shown here is derived from an EMBL/GenBank/DDBJ whole genome shotgun (WGS) entry which is preliminary data.</text>
</comment>
<feature type="transmembrane region" description="Helical" evidence="6">
    <location>
        <begin position="12"/>
        <end position="30"/>
    </location>
</feature>
<keyword evidence="6" id="KW-0812">Transmembrane</keyword>
<feature type="transmembrane region" description="Helical" evidence="6">
    <location>
        <begin position="176"/>
        <end position="197"/>
    </location>
</feature>
<feature type="transmembrane region" description="Helical" evidence="6">
    <location>
        <begin position="365"/>
        <end position="386"/>
    </location>
</feature>
<dbReference type="CDD" id="cd12082">
    <property type="entry name" value="MATE_like"/>
    <property type="match status" value="1"/>
</dbReference>
<feature type="transmembrane region" description="Helical" evidence="6">
    <location>
        <begin position="333"/>
        <end position="358"/>
    </location>
</feature>
<name>A0ABW4G4D5_9ACTN</name>